<keyword evidence="1" id="KW-1133">Transmembrane helix</keyword>
<dbReference type="Proteomes" id="UP000241769">
    <property type="component" value="Unassembled WGS sequence"/>
</dbReference>
<keyword evidence="3" id="KW-1185">Reference proteome</keyword>
<gene>
    <name evidence="2" type="ORF">PROFUN_00364</name>
</gene>
<dbReference type="InParanoid" id="A0A2P6NY63"/>
<keyword evidence="1" id="KW-0812">Transmembrane</keyword>
<reference evidence="2 3" key="1">
    <citation type="journal article" date="2018" name="Genome Biol. Evol.">
        <title>Multiple Roots of Fruiting Body Formation in Amoebozoa.</title>
        <authorList>
            <person name="Hillmann F."/>
            <person name="Forbes G."/>
            <person name="Novohradska S."/>
            <person name="Ferling I."/>
            <person name="Riege K."/>
            <person name="Groth M."/>
            <person name="Westermann M."/>
            <person name="Marz M."/>
            <person name="Spaller T."/>
            <person name="Winckler T."/>
            <person name="Schaap P."/>
            <person name="Glockner G."/>
        </authorList>
    </citation>
    <scope>NUCLEOTIDE SEQUENCE [LARGE SCALE GENOMIC DNA]</scope>
    <source>
        <strain evidence="2 3">Jena</strain>
    </source>
</reference>
<keyword evidence="1" id="KW-0472">Membrane</keyword>
<evidence type="ECO:0000313" key="3">
    <source>
        <dbReference type="Proteomes" id="UP000241769"/>
    </source>
</evidence>
<protein>
    <submittedName>
        <fullName evidence="2">Uncharacterized protein</fullName>
    </submittedName>
</protein>
<dbReference type="AlphaFoldDB" id="A0A2P6NY63"/>
<evidence type="ECO:0000256" key="1">
    <source>
        <dbReference type="SAM" id="Phobius"/>
    </source>
</evidence>
<evidence type="ECO:0000313" key="2">
    <source>
        <dbReference type="EMBL" id="PRP88896.1"/>
    </source>
</evidence>
<name>A0A2P6NY63_9EUKA</name>
<sequence length="147" mass="16608">MLCPVLLKTIRVPLVLLLRMSLLAYLGFLVGSSPSKLFMKRLRSCGYFLCIRVASCWCASRMVSKGEVTPGTSRELSSSTEFTYLLHRLGGWNRATSNGVCQRGRLLRWPGLEEGGTNIKYGLFFKDKSSNLRFQLKDQILKGSFFK</sequence>
<organism evidence="2 3">
    <name type="scientific">Planoprotostelium fungivorum</name>
    <dbReference type="NCBI Taxonomy" id="1890364"/>
    <lineage>
        <taxon>Eukaryota</taxon>
        <taxon>Amoebozoa</taxon>
        <taxon>Evosea</taxon>
        <taxon>Variosea</taxon>
        <taxon>Cavosteliida</taxon>
        <taxon>Cavosteliaceae</taxon>
        <taxon>Planoprotostelium</taxon>
    </lineage>
</organism>
<dbReference type="EMBL" id="MDYQ01000007">
    <property type="protein sequence ID" value="PRP88896.1"/>
    <property type="molecule type" value="Genomic_DNA"/>
</dbReference>
<feature type="transmembrane region" description="Helical" evidence="1">
    <location>
        <begin position="12"/>
        <end position="31"/>
    </location>
</feature>
<comment type="caution">
    <text evidence="2">The sequence shown here is derived from an EMBL/GenBank/DDBJ whole genome shotgun (WGS) entry which is preliminary data.</text>
</comment>
<proteinExistence type="predicted"/>
<accession>A0A2P6NY63</accession>